<keyword evidence="2" id="KW-1185">Reference proteome</keyword>
<dbReference type="EMBL" id="APAU02000056">
    <property type="protein sequence ID" value="EUB58762.1"/>
    <property type="molecule type" value="Genomic_DNA"/>
</dbReference>
<accession>W6UKZ1</accession>
<dbReference type="GeneID" id="36342148"/>
<protein>
    <submittedName>
        <fullName evidence="1">Uncharacterized protein</fullName>
    </submittedName>
</protein>
<dbReference type="Proteomes" id="UP000019149">
    <property type="component" value="Unassembled WGS sequence"/>
</dbReference>
<sequence length="80" mass="8926">MVLSADAVASGENGEDWTKFCIAYLLCIVCEWWILDPLASAVATHNSRGALIFRPFFGQNFARYAAVRRQLDCVVKQTAE</sequence>
<dbReference type="CTD" id="36342148"/>
<evidence type="ECO:0000313" key="2">
    <source>
        <dbReference type="Proteomes" id="UP000019149"/>
    </source>
</evidence>
<gene>
    <name evidence="1" type="ORF">EGR_06433</name>
</gene>
<dbReference type="AlphaFoldDB" id="W6UKZ1"/>
<dbReference type="RefSeq" id="XP_024349958.1">
    <property type="nucleotide sequence ID" value="XM_024495682.1"/>
</dbReference>
<name>W6UKZ1_ECHGR</name>
<proteinExistence type="predicted"/>
<reference evidence="1 2" key="1">
    <citation type="journal article" date="2013" name="Nat. Genet.">
        <title>The genome of the hydatid tapeworm Echinococcus granulosus.</title>
        <authorList>
            <person name="Zheng H."/>
            <person name="Zhang W."/>
            <person name="Zhang L."/>
            <person name="Zhang Z."/>
            <person name="Li J."/>
            <person name="Lu G."/>
            <person name="Zhu Y."/>
            <person name="Wang Y."/>
            <person name="Huang Y."/>
            <person name="Liu J."/>
            <person name="Kang H."/>
            <person name="Chen J."/>
            <person name="Wang L."/>
            <person name="Chen A."/>
            <person name="Yu S."/>
            <person name="Gao Z."/>
            <person name="Jin L."/>
            <person name="Gu W."/>
            <person name="Wang Z."/>
            <person name="Zhao L."/>
            <person name="Shi B."/>
            <person name="Wen H."/>
            <person name="Lin R."/>
            <person name="Jones M.K."/>
            <person name="Brejova B."/>
            <person name="Vinar T."/>
            <person name="Zhao G."/>
            <person name="McManus D.P."/>
            <person name="Chen Z."/>
            <person name="Zhou Y."/>
            <person name="Wang S."/>
        </authorList>
    </citation>
    <scope>NUCLEOTIDE SEQUENCE [LARGE SCALE GENOMIC DNA]</scope>
</reference>
<comment type="caution">
    <text evidence="1">The sequence shown here is derived from an EMBL/GenBank/DDBJ whole genome shotgun (WGS) entry which is preliminary data.</text>
</comment>
<evidence type="ECO:0000313" key="1">
    <source>
        <dbReference type="EMBL" id="EUB58762.1"/>
    </source>
</evidence>
<dbReference type="KEGG" id="egl:EGR_06433"/>
<organism evidence="1 2">
    <name type="scientific">Echinococcus granulosus</name>
    <name type="common">Hydatid tapeworm</name>
    <dbReference type="NCBI Taxonomy" id="6210"/>
    <lineage>
        <taxon>Eukaryota</taxon>
        <taxon>Metazoa</taxon>
        <taxon>Spiralia</taxon>
        <taxon>Lophotrochozoa</taxon>
        <taxon>Platyhelminthes</taxon>
        <taxon>Cestoda</taxon>
        <taxon>Eucestoda</taxon>
        <taxon>Cyclophyllidea</taxon>
        <taxon>Taeniidae</taxon>
        <taxon>Echinococcus</taxon>
        <taxon>Echinococcus granulosus group</taxon>
    </lineage>
</organism>